<name>A0A0S4QGK7_9ACTN</name>
<keyword evidence="4" id="KW-1185">Reference proteome</keyword>
<feature type="transmembrane region" description="Helical" evidence="2">
    <location>
        <begin position="99"/>
        <end position="119"/>
    </location>
</feature>
<evidence type="ECO:0000313" key="3">
    <source>
        <dbReference type="EMBL" id="CUU53750.1"/>
    </source>
</evidence>
<feature type="transmembrane region" description="Helical" evidence="2">
    <location>
        <begin position="33"/>
        <end position="50"/>
    </location>
</feature>
<feature type="region of interest" description="Disordered" evidence="1">
    <location>
        <begin position="158"/>
        <end position="182"/>
    </location>
</feature>
<feature type="transmembrane region" description="Helical" evidence="2">
    <location>
        <begin position="252"/>
        <end position="277"/>
    </location>
</feature>
<evidence type="ECO:0000256" key="2">
    <source>
        <dbReference type="SAM" id="Phobius"/>
    </source>
</evidence>
<gene>
    <name evidence="3" type="ORF">Ga0074812_101248</name>
</gene>
<feature type="transmembrane region" description="Helical" evidence="2">
    <location>
        <begin position="453"/>
        <end position="472"/>
    </location>
</feature>
<feature type="compositionally biased region" description="Low complexity" evidence="1">
    <location>
        <begin position="162"/>
        <end position="179"/>
    </location>
</feature>
<dbReference type="Proteomes" id="UP000198802">
    <property type="component" value="Unassembled WGS sequence"/>
</dbReference>
<feature type="transmembrane region" description="Helical" evidence="2">
    <location>
        <begin position="364"/>
        <end position="384"/>
    </location>
</feature>
<evidence type="ECO:0008006" key="5">
    <source>
        <dbReference type="Google" id="ProtNLM"/>
    </source>
</evidence>
<sequence length="475" mass="48847">MTDLDVPQRSGGGHLGRRSSLARPVIRAQAVDLGFWCATAAAGLLLAALLRRADLLEATSFPLVWRTPRLGPSVLLPVLVASITLALARRSTRVRWPVLLLLGFVGSLLWSAALATAAGPDLSSGLRPPTAYLAVADAVDDDPLAYLAHWTTPLLDGSPSTAADGSARPAAPAAGMPSAEQVARQPPGPVLLVWALGRLGLGAAPGGGGVALGLVLTALAAASVPLIAVAVRSLCHETAARRAVPVLVLTPWALWAAASPRAVTVLPAAAALAVGVVGCEQGRRWRLLWALLSGLLLGVTSLFDYGAVWLGVGVAAAYFVRRRPLMNVFTGLGALLPFWLYFAWGFSWPDGLAQARADVGLGTALAWLALDVVVVLLAGGPVVIRALRRIRLTPGWPFLVGAGAAALFGLCAGLAWGGVEHTWLPLAPWLAVAALAPRPRPDGPGDTVRAGDLPLLLIGAGALGAVALRVLLSSG</sequence>
<dbReference type="AlphaFoldDB" id="A0A0S4QGK7"/>
<accession>A0A0S4QGK7</accession>
<evidence type="ECO:0000256" key="1">
    <source>
        <dbReference type="SAM" id="MobiDB-lite"/>
    </source>
</evidence>
<feature type="transmembrane region" description="Helical" evidence="2">
    <location>
        <begin position="289"/>
        <end position="318"/>
    </location>
</feature>
<feature type="transmembrane region" description="Helical" evidence="2">
    <location>
        <begin position="325"/>
        <end position="344"/>
    </location>
</feature>
<proteinExistence type="predicted"/>
<keyword evidence="2" id="KW-1133">Transmembrane helix</keyword>
<protein>
    <recommendedName>
        <fullName evidence="5">Glycosyltransferase RgtA/B/C/D-like domain-containing protein</fullName>
    </recommendedName>
</protein>
<evidence type="ECO:0000313" key="4">
    <source>
        <dbReference type="Proteomes" id="UP000198802"/>
    </source>
</evidence>
<organism evidence="3 4">
    <name type="scientific">Parafrankia irregularis</name>
    <dbReference type="NCBI Taxonomy" id="795642"/>
    <lineage>
        <taxon>Bacteria</taxon>
        <taxon>Bacillati</taxon>
        <taxon>Actinomycetota</taxon>
        <taxon>Actinomycetes</taxon>
        <taxon>Frankiales</taxon>
        <taxon>Frankiaceae</taxon>
        <taxon>Parafrankia</taxon>
    </lineage>
</organism>
<feature type="transmembrane region" description="Helical" evidence="2">
    <location>
        <begin position="210"/>
        <end position="231"/>
    </location>
</feature>
<reference evidence="4" key="1">
    <citation type="submission" date="2015-11" db="EMBL/GenBank/DDBJ databases">
        <authorList>
            <person name="Varghese N."/>
        </authorList>
    </citation>
    <scope>NUCLEOTIDE SEQUENCE [LARGE SCALE GENOMIC DNA]</scope>
    <source>
        <strain evidence="4">DSM 45899</strain>
    </source>
</reference>
<dbReference type="EMBL" id="FAOZ01000001">
    <property type="protein sequence ID" value="CUU53750.1"/>
    <property type="molecule type" value="Genomic_DNA"/>
</dbReference>
<keyword evidence="2" id="KW-0812">Transmembrane</keyword>
<feature type="transmembrane region" description="Helical" evidence="2">
    <location>
        <begin position="70"/>
        <end position="87"/>
    </location>
</feature>
<keyword evidence="2" id="KW-0472">Membrane</keyword>
<feature type="transmembrane region" description="Helical" evidence="2">
    <location>
        <begin position="396"/>
        <end position="419"/>
    </location>
</feature>